<evidence type="ECO:0000256" key="4">
    <source>
        <dbReference type="SAM" id="MobiDB-lite"/>
    </source>
</evidence>
<evidence type="ECO:0000313" key="7">
    <source>
        <dbReference type="EMBL" id="KFD51738.1"/>
    </source>
</evidence>
<dbReference type="Proteomes" id="UP000030758">
    <property type="component" value="Unassembled WGS sequence"/>
</dbReference>
<dbReference type="EMBL" id="KL363236">
    <property type="protein sequence ID" value="KFD51738.1"/>
    <property type="molecule type" value="Genomic_DNA"/>
</dbReference>
<dbReference type="PANTHER" id="PTHR10426:SF88">
    <property type="entry name" value="ADIPOCYTE PLASMA MEMBRANE-ASSOCIATED PROTEIN HEMOMUCIN-RELATED"/>
    <property type="match status" value="1"/>
</dbReference>
<feature type="region of interest" description="Disordered" evidence="4">
    <location>
        <begin position="524"/>
        <end position="549"/>
    </location>
</feature>
<dbReference type="GO" id="GO:0012505">
    <property type="term" value="C:endomembrane system"/>
    <property type="evidence" value="ECO:0007669"/>
    <property type="project" value="TreeGrafter"/>
</dbReference>
<gene>
    <name evidence="7" type="ORF">M513_07435</name>
    <name evidence="8" type="ORF">M514_07435</name>
</gene>
<name>A0A085NCC8_9BILA</name>
<proteinExistence type="inferred from homology"/>
<comment type="similarity">
    <text evidence="1">Belongs to the strictosidine synthase family.</text>
</comment>
<feature type="domain" description="Strictosidine synthase conserved region" evidence="6">
    <location>
        <begin position="202"/>
        <end position="292"/>
    </location>
</feature>
<organism evidence="8">
    <name type="scientific">Trichuris suis</name>
    <name type="common">pig whipworm</name>
    <dbReference type="NCBI Taxonomy" id="68888"/>
    <lineage>
        <taxon>Eukaryota</taxon>
        <taxon>Metazoa</taxon>
        <taxon>Ecdysozoa</taxon>
        <taxon>Nematoda</taxon>
        <taxon>Enoplea</taxon>
        <taxon>Dorylaimia</taxon>
        <taxon>Trichinellida</taxon>
        <taxon>Trichuridae</taxon>
        <taxon>Trichuris</taxon>
    </lineage>
</organism>
<feature type="transmembrane region" description="Helical" evidence="5">
    <location>
        <begin position="604"/>
        <end position="622"/>
    </location>
</feature>
<dbReference type="AlphaFoldDB" id="A0A085NCC8"/>
<dbReference type="InterPro" id="IPR011042">
    <property type="entry name" value="6-blade_b-propeller_TolB-like"/>
</dbReference>
<reference evidence="8 9" key="1">
    <citation type="journal article" date="2014" name="Nat. Genet.">
        <title>Genome and transcriptome of the porcine whipworm Trichuris suis.</title>
        <authorList>
            <person name="Jex A.R."/>
            <person name="Nejsum P."/>
            <person name="Schwarz E.M."/>
            <person name="Hu L."/>
            <person name="Young N.D."/>
            <person name="Hall R.S."/>
            <person name="Korhonen P.K."/>
            <person name="Liao S."/>
            <person name="Thamsborg S."/>
            <person name="Xia J."/>
            <person name="Xu P."/>
            <person name="Wang S."/>
            <person name="Scheerlinck J.P."/>
            <person name="Hofmann A."/>
            <person name="Sternberg P.W."/>
            <person name="Wang J."/>
            <person name="Gasser R.B."/>
        </authorList>
    </citation>
    <scope>NUCLEOTIDE SEQUENCE [LARGE SCALE GENOMIC DNA]</scope>
    <source>
        <strain evidence="8">DCEP-RM93F</strain>
        <strain evidence="7">DCEP-RM93M</strain>
    </source>
</reference>
<evidence type="ECO:0000313" key="9">
    <source>
        <dbReference type="Proteomes" id="UP000030764"/>
    </source>
</evidence>
<evidence type="ECO:0000256" key="1">
    <source>
        <dbReference type="ARBA" id="ARBA00009191"/>
    </source>
</evidence>
<dbReference type="GO" id="GO:0016787">
    <property type="term" value="F:hydrolase activity"/>
    <property type="evidence" value="ECO:0007669"/>
    <property type="project" value="TreeGrafter"/>
</dbReference>
<evidence type="ECO:0000313" key="8">
    <source>
        <dbReference type="EMBL" id="KFD67124.1"/>
    </source>
</evidence>
<feature type="transmembrane region" description="Helical" evidence="5">
    <location>
        <begin position="38"/>
        <end position="59"/>
    </location>
</feature>
<keyword evidence="3" id="KW-0325">Glycoprotein</keyword>
<protein>
    <recommendedName>
        <fullName evidence="6">Strictosidine synthase conserved region domain-containing protein</fullName>
    </recommendedName>
</protein>
<evidence type="ECO:0000256" key="3">
    <source>
        <dbReference type="ARBA" id="ARBA00023180"/>
    </source>
</evidence>
<evidence type="ECO:0000256" key="2">
    <source>
        <dbReference type="ARBA" id="ARBA00022553"/>
    </source>
</evidence>
<dbReference type="InterPro" id="IPR018119">
    <property type="entry name" value="Strictosidine_synth_cons-reg"/>
</dbReference>
<dbReference type="Pfam" id="PF20067">
    <property type="entry name" value="SSL_N"/>
    <property type="match status" value="1"/>
</dbReference>
<sequence length="660" mass="75052">MEVRQRAGQTRKAEDETLHKQVLKRKSPQQTWFRPARWCFLISFSWVAVVTALAIYAMLNSPQDAQAQIFRYGPPVAFDGKQIELNRDLEKCQTMLMDKLAGPESIVVQEERMYTGTLDGKIVEIVDGKINQIIRLGGKLCEETKELSKCGRPLGMRSLAERRILVADAYLGIYDVDFNSNTVKQLVAGGVEVDGKPMRFINDLDIIENTIYFTHSSTRWDLSDLSYLVLEGKPDGRQRQATHYCRLMAYDMDSDNLTVVLDNLRFPNGVQASRDEDELFVAETGMARILRQPENAARAVRLPLKSKPKGVIFLKNLHCLPDNIRLSMDGNLWVACAAVRTPYLFYGNSMLDWIGQRPNLRNCMIKFIPRPLLVPLMGMTSSRYGLALLFDEQGKMLKALHDPDGKVLTEMKKKPYVIPTTSATLTKRYSEAGNEIKSKKHVYMVPAESKYTNPSAQGKWTETGKTTGYMAYGTRRSGRADGTNRAKFMEDKDLPGDGAKTNRQSNLRRKLTCDLFWQKNDTAMPTTGKSGRRNRYSGASMASQNPEDQQTGISAWMTDLLSFGRTGTIENTPRRKTTRYSSVKRYLLKSFVGKSNEPELATRFMLITLIWITCAIICIYATDVDDFIRDWYYGGEKYPWETTRTCFYPVTLLKKPNYKG</sequence>
<feature type="compositionally biased region" description="Polar residues" evidence="4">
    <location>
        <begin position="540"/>
        <end position="549"/>
    </location>
</feature>
<keyword evidence="9" id="KW-1185">Reference proteome</keyword>
<accession>A0A085NCC8</accession>
<dbReference type="Gene3D" id="2.120.10.30">
    <property type="entry name" value="TolB, C-terminal domain"/>
    <property type="match status" value="1"/>
</dbReference>
<keyword evidence="5" id="KW-0812">Transmembrane</keyword>
<keyword evidence="5" id="KW-1133">Transmembrane helix</keyword>
<dbReference type="Proteomes" id="UP000030764">
    <property type="component" value="Unassembled WGS sequence"/>
</dbReference>
<dbReference type="Pfam" id="PF03088">
    <property type="entry name" value="Str_synth"/>
    <property type="match status" value="1"/>
</dbReference>
<evidence type="ECO:0000256" key="5">
    <source>
        <dbReference type="SAM" id="Phobius"/>
    </source>
</evidence>
<dbReference type="PANTHER" id="PTHR10426">
    <property type="entry name" value="STRICTOSIDINE SYNTHASE-RELATED"/>
    <property type="match status" value="1"/>
</dbReference>
<keyword evidence="5" id="KW-0472">Membrane</keyword>
<dbReference type="EMBL" id="KL367518">
    <property type="protein sequence ID" value="KFD67124.1"/>
    <property type="molecule type" value="Genomic_DNA"/>
</dbReference>
<dbReference type="SUPFAM" id="SSF63829">
    <property type="entry name" value="Calcium-dependent phosphotriesterase"/>
    <property type="match status" value="1"/>
</dbReference>
<evidence type="ECO:0000259" key="6">
    <source>
        <dbReference type="Pfam" id="PF03088"/>
    </source>
</evidence>
<keyword evidence="2" id="KW-0597">Phosphoprotein</keyword>